<sequence length="227" mass="24162">MAADVTTLVRIMEAYKEELKVKRRGLFTRDLLDGGDGAASAGIRFSMELDLDFQVPAGWERRLDLMSGTMYLHRLDSDLSPDELCDLNLPPPPASTASLPEDSALLDLKLSGGGMSGAYQSVCTLDKVKSALKRAVGKDRPSATEEGNSCTSASPPSSTSSSSVKRLGLAESVVGGFDANGGMMAAACPRCLLYVLISKGKPRCPRCDSHVPDPLILKKPRIDLNSS</sequence>
<dbReference type="InterPro" id="IPR056440">
    <property type="entry name" value="Zn-ribbon_GIR1"/>
</dbReference>
<organism evidence="3 4">
    <name type="scientific">Platanthera guangdongensis</name>
    <dbReference type="NCBI Taxonomy" id="2320717"/>
    <lineage>
        <taxon>Eukaryota</taxon>
        <taxon>Viridiplantae</taxon>
        <taxon>Streptophyta</taxon>
        <taxon>Embryophyta</taxon>
        <taxon>Tracheophyta</taxon>
        <taxon>Spermatophyta</taxon>
        <taxon>Magnoliopsida</taxon>
        <taxon>Liliopsida</taxon>
        <taxon>Asparagales</taxon>
        <taxon>Orchidaceae</taxon>
        <taxon>Orchidoideae</taxon>
        <taxon>Orchideae</taxon>
        <taxon>Orchidinae</taxon>
        <taxon>Platanthera</taxon>
    </lineage>
</organism>
<evidence type="ECO:0000313" key="4">
    <source>
        <dbReference type="Proteomes" id="UP001412067"/>
    </source>
</evidence>
<proteinExistence type="predicted"/>
<keyword evidence="4" id="KW-1185">Reference proteome</keyword>
<dbReference type="Pfam" id="PF24747">
    <property type="entry name" value="Zn-ribbon_GIR1"/>
    <property type="match status" value="1"/>
</dbReference>
<feature type="compositionally biased region" description="Low complexity" evidence="1">
    <location>
        <begin position="149"/>
        <end position="163"/>
    </location>
</feature>
<name>A0ABR2MGI9_9ASPA</name>
<dbReference type="PANTHER" id="PTHR33177">
    <property type="entry name" value="PUTATIVE-RELATED"/>
    <property type="match status" value="1"/>
</dbReference>
<gene>
    <name evidence="3" type="ORF">KSP40_PGU022823</name>
</gene>
<comment type="caution">
    <text evidence="3">The sequence shown here is derived from an EMBL/GenBank/DDBJ whole genome shotgun (WGS) entry which is preliminary data.</text>
</comment>
<reference evidence="3 4" key="1">
    <citation type="journal article" date="2022" name="Nat. Plants">
        <title>Genomes of leafy and leafless Platanthera orchids illuminate the evolution of mycoheterotrophy.</title>
        <authorList>
            <person name="Li M.H."/>
            <person name="Liu K.W."/>
            <person name="Li Z."/>
            <person name="Lu H.C."/>
            <person name="Ye Q.L."/>
            <person name="Zhang D."/>
            <person name="Wang J.Y."/>
            <person name="Li Y.F."/>
            <person name="Zhong Z.M."/>
            <person name="Liu X."/>
            <person name="Yu X."/>
            <person name="Liu D.K."/>
            <person name="Tu X.D."/>
            <person name="Liu B."/>
            <person name="Hao Y."/>
            <person name="Liao X.Y."/>
            <person name="Jiang Y.T."/>
            <person name="Sun W.H."/>
            <person name="Chen J."/>
            <person name="Chen Y.Q."/>
            <person name="Ai Y."/>
            <person name="Zhai J.W."/>
            <person name="Wu S.S."/>
            <person name="Zhou Z."/>
            <person name="Hsiao Y.Y."/>
            <person name="Wu W.L."/>
            <person name="Chen Y.Y."/>
            <person name="Lin Y.F."/>
            <person name="Hsu J.L."/>
            <person name="Li C.Y."/>
            <person name="Wang Z.W."/>
            <person name="Zhao X."/>
            <person name="Zhong W.Y."/>
            <person name="Ma X.K."/>
            <person name="Ma L."/>
            <person name="Huang J."/>
            <person name="Chen G.Z."/>
            <person name="Huang M.Z."/>
            <person name="Huang L."/>
            <person name="Peng D.H."/>
            <person name="Luo Y.B."/>
            <person name="Zou S.Q."/>
            <person name="Chen S.P."/>
            <person name="Lan S."/>
            <person name="Tsai W.C."/>
            <person name="Van de Peer Y."/>
            <person name="Liu Z.J."/>
        </authorList>
    </citation>
    <scope>NUCLEOTIDE SEQUENCE [LARGE SCALE GENOMIC DNA]</scope>
    <source>
        <strain evidence="3">Lor288</strain>
    </source>
</reference>
<evidence type="ECO:0000259" key="2">
    <source>
        <dbReference type="Pfam" id="PF24747"/>
    </source>
</evidence>
<evidence type="ECO:0000256" key="1">
    <source>
        <dbReference type="SAM" id="MobiDB-lite"/>
    </source>
</evidence>
<protein>
    <recommendedName>
        <fullName evidence="2">GIR1-like zinc ribbon domain-containing protein</fullName>
    </recommendedName>
</protein>
<accession>A0ABR2MGI9</accession>
<dbReference type="InterPro" id="IPR055281">
    <property type="entry name" value="GIR1-2/SIED1"/>
</dbReference>
<feature type="domain" description="GIR1-like zinc ribbon" evidence="2">
    <location>
        <begin position="183"/>
        <end position="211"/>
    </location>
</feature>
<feature type="region of interest" description="Disordered" evidence="1">
    <location>
        <begin position="135"/>
        <end position="165"/>
    </location>
</feature>
<dbReference type="Proteomes" id="UP001412067">
    <property type="component" value="Unassembled WGS sequence"/>
</dbReference>
<dbReference type="EMBL" id="JBBWWR010000007">
    <property type="protein sequence ID" value="KAK8963272.1"/>
    <property type="molecule type" value="Genomic_DNA"/>
</dbReference>
<evidence type="ECO:0000313" key="3">
    <source>
        <dbReference type="EMBL" id="KAK8963272.1"/>
    </source>
</evidence>
<dbReference type="PANTHER" id="PTHR33177:SF24">
    <property type="entry name" value="FILAMENTOUS HEMAGGLUTININ TRANSPORTER"/>
    <property type="match status" value="1"/>
</dbReference>